<proteinExistence type="predicted"/>
<evidence type="ECO:0000313" key="2">
    <source>
        <dbReference type="EMBL" id="OOE79759.1"/>
    </source>
</evidence>
<evidence type="ECO:0000256" key="1">
    <source>
        <dbReference type="SAM" id="Phobius"/>
    </source>
</evidence>
<protein>
    <submittedName>
        <fullName evidence="2">Uncharacterized protein</fullName>
    </submittedName>
</protein>
<comment type="caution">
    <text evidence="2">The sequence shown here is derived from an EMBL/GenBank/DDBJ whole genome shotgun (WGS) entry which is preliminary data.</text>
</comment>
<dbReference type="EMBL" id="MUFB01000040">
    <property type="protein sequence ID" value="OOE79759.1"/>
    <property type="molecule type" value="Genomic_DNA"/>
</dbReference>
<evidence type="ECO:0000313" key="3">
    <source>
        <dbReference type="Proteomes" id="UP000189410"/>
    </source>
</evidence>
<keyword evidence="3" id="KW-1185">Reference proteome</keyword>
<accession>A0ABX3K573</accession>
<sequence length="105" mass="12489">MKLKKNKYELILKISLSAPKSFSTRSRMMMESNLSWIAASCFPFYWFGKAMLKYAWRIPESEVNNWKKSILDIFGTWNTWYKSIVYLGNITFTSLIVFSIFFWGL</sequence>
<feature type="transmembrane region" description="Helical" evidence="1">
    <location>
        <begin position="34"/>
        <end position="56"/>
    </location>
</feature>
<keyword evidence="1" id="KW-1133">Transmembrane helix</keyword>
<organism evidence="2 3">
    <name type="scientific">Salinivibrio siamensis</name>
    <dbReference type="NCBI Taxonomy" id="414286"/>
    <lineage>
        <taxon>Bacteria</taxon>
        <taxon>Pseudomonadati</taxon>
        <taxon>Pseudomonadota</taxon>
        <taxon>Gammaproteobacteria</taxon>
        <taxon>Vibrionales</taxon>
        <taxon>Vibrionaceae</taxon>
        <taxon>Salinivibrio</taxon>
    </lineage>
</organism>
<keyword evidence="1" id="KW-0472">Membrane</keyword>
<reference evidence="2 3" key="1">
    <citation type="journal article" date="2017" name="Genome Announc.">
        <title>Draft Genome Sequences of Salinivibrio proteolyticus, Salinivibrio sharmensis, Salinivibrio siamensis, Salinivibrio costicola subsp. alcaliphilus, Salinivibrio costicola subsp. vallismortis, and 29 New Isolates Belonging to the Genus Salinivibrio.</title>
        <authorList>
            <person name="Lopez-Hermoso C."/>
            <person name="de la Haba R.R."/>
            <person name="Sanchez-Porro C."/>
            <person name="Bayliss S.C."/>
            <person name="Feil E.J."/>
            <person name="Ventosa A."/>
        </authorList>
    </citation>
    <scope>NUCLEOTIDE SEQUENCE [LARGE SCALE GENOMIC DNA]</scope>
    <source>
        <strain evidence="2 3">JCM 14472</strain>
    </source>
</reference>
<gene>
    <name evidence="2" type="ORF">BZG73_15190</name>
</gene>
<name>A0ABX3K573_9GAMM</name>
<feature type="transmembrane region" description="Helical" evidence="1">
    <location>
        <begin position="84"/>
        <end position="104"/>
    </location>
</feature>
<dbReference type="Proteomes" id="UP000189410">
    <property type="component" value="Unassembled WGS sequence"/>
</dbReference>
<keyword evidence="1" id="KW-0812">Transmembrane</keyword>